<dbReference type="Proteomes" id="UP000324222">
    <property type="component" value="Unassembled WGS sequence"/>
</dbReference>
<protein>
    <submittedName>
        <fullName evidence="1">Uncharacterized protein</fullName>
    </submittedName>
</protein>
<comment type="caution">
    <text evidence="1">The sequence shown here is derived from an EMBL/GenBank/DDBJ whole genome shotgun (WGS) entry which is preliminary data.</text>
</comment>
<organism evidence="1 2">
    <name type="scientific">Portunus trituberculatus</name>
    <name type="common">Swimming crab</name>
    <name type="synonym">Neptunus trituberculatus</name>
    <dbReference type="NCBI Taxonomy" id="210409"/>
    <lineage>
        <taxon>Eukaryota</taxon>
        <taxon>Metazoa</taxon>
        <taxon>Ecdysozoa</taxon>
        <taxon>Arthropoda</taxon>
        <taxon>Crustacea</taxon>
        <taxon>Multicrustacea</taxon>
        <taxon>Malacostraca</taxon>
        <taxon>Eumalacostraca</taxon>
        <taxon>Eucarida</taxon>
        <taxon>Decapoda</taxon>
        <taxon>Pleocyemata</taxon>
        <taxon>Brachyura</taxon>
        <taxon>Eubrachyura</taxon>
        <taxon>Portunoidea</taxon>
        <taxon>Portunidae</taxon>
        <taxon>Portuninae</taxon>
        <taxon>Portunus</taxon>
    </lineage>
</organism>
<reference evidence="1 2" key="1">
    <citation type="submission" date="2019-05" db="EMBL/GenBank/DDBJ databases">
        <title>Another draft genome of Portunus trituberculatus and its Hox gene families provides insights of decapod evolution.</title>
        <authorList>
            <person name="Jeong J.-H."/>
            <person name="Song I."/>
            <person name="Kim S."/>
            <person name="Choi T."/>
            <person name="Kim D."/>
            <person name="Ryu S."/>
            <person name="Kim W."/>
        </authorList>
    </citation>
    <scope>NUCLEOTIDE SEQUENCE [LARGE SCALE GENOMIC DNA]</scope>
    <source>
        <tissue evidence="1">Muscle</tissue>
    </source>
</reference>
<proteinExistence type="predicted"/>
<dbReference type="AlphaFoldDB" id="A0A5B7J1A4"/>
<gene>
    <name evidence="1" type="ORF">E2C01_081077</name>
</gene>
<name>A0A5B7J1A4_PORTR</name>
<evidence type="ECO:0000313" key="2">
    <source>
        <dbReference type="Proteomes" id="UP000324222"/>
    </source>
</evidence>
<dbReference type="EMBL" id="VSRR010070924">
    <property type="protein sequence ID" value="MPC86254.1"/>
    <property type="molecule type" value="Genomic_DNA"/>
</dbReference>
<sequence>MVDGGWSWSVCRGKPLRAR</sequence>
<accession>A0A5B7J1A4</accession>
<evidence type="ECO:0000313" key="1">
    <source>
        <dbReference type="EMBL" id="MPC86254.1"/>
    </source>
</evidence>
<keyword evidence="2" id="KW-1185">Reference proteome</keyword>